<comment type="caution">
    <text evidence="1">The sequence shown here is derived from an EMBL/GenBank/DDBJ whole genome shotgun (WGS) entry which is preliminary data.</text>
</comment>
<dbReference type="AlphaFoldDB" id="A0A4Z2EXL1"/>
<evidence type="ECO:0000313" key="2">
    <source>
        <dbReference type="Proteomes" id="UP000314294"/>
    </source>
</evidence>
<name>A0A4Z2EXL1_9TELE</name>
<dbReference type="EMBL" id="SRLO01002365">
    <property type="protein sequence ID" value="TNN33084.1"/>
    <property type="molecule type" value="Genomic_DNA"/>
</dbReference>
<keyword evidence="2" id="KW-1185">Reference proteome</keyword>
<protein>
    <submittedName>
        <fullName evidence="1">Uncharacterized protein</fullName>
    </submittedName>
</protein>
<reference evidence="1 2" key="1">
    <citation type="submission" date="2019-03" db="EMBL/GenBank/DDBJ databases">
        <title>First draft genome of Liparis tanakae, snailfish: a comprehensive survey of snailfish specific genes.</title>
        <authorList>
            <person name="Kim W."/>
            <person name="Song I."/>
            <person name="Jeong J.-H."/>
            <person name="Kim D."/>
            <person name="Kim S."/>
            <person name="Ryu S."/>
            <person name="Song J.Y."/>
            <person name="Lee S.K."/>
        </authorList>
    </citation>
    <scope>NUCLEOTIDE SEQUENCE [LARGE SCALE GENOMIC DNA]</scope>
    <source>
        <tissue evidence="1">Muscle</tissue>
    </source>
</reference>
<dbReference type="Proteomes" id="UP000314294">
    <property type="component" value="Unassembled WGS sequence"/>
</dbReference>
<evidence type="ECO:0000313" key="1">
    <source>
        <dbReference type="EMBL" id="TNN33084.1"/>
    </source>
</evidence>
<gene>
    <name evidence="1" type="ORF">EYF80_056751</name>
</gene>
<sequence length="135" mass="14647">MALAGCSGSCSANRWHTLSVEVPVFLATKPKILRRVEGKNIRQGSALLHPRETEAPRLLTLLKGSHLSSTCEDVKGGCVIPWEDTLKWTTVEVGGGVALRDMLVAFCTAWTPVSDSISTEPRYHTLQAAGTHRAH</sequence>
<organism evidence="1 2">
    <name type="scientific">Liparis tanakae</name>
    <name type="common">Tanaka's snailfish</name>
    <dbReference type="NCBI Taxonomy" id="230148"/>
    <lineage>
        <taxon>Eukaryota</taxon>
        <taxon>Metazoa</taxon>
        <taxon>Chordata</taxon>
        <taxon>Craniata</taxon>
        <taxon>Vertebrata</taxon>
        <taxon>Euteleostomi</taxon>
        <taxon>Actinopterygii</taxon>
        <taxon>Neopterygii</taxon>
        <taxon>Teleostei</taxon>
        <taxon>Neoteleostei</taxon>
        <taxon>Acanthomorphata</taxon>
        <taxon>Eupercaria</taxon>
        <taxon>Perciformes</taxon>
        <taxon>Cottioidei</taxon>
        <taxon>Cottales</taxon>
        <taxon>Liparidae</taxon>
        <taxon>Liparis</taxon>
    </lineage>
</organism>
<proteinExistence type="predicted"/>
<accession>A0A4Z2EXL1</accession>